<dbReference type="AlphaFoldDB" id="A0A0F4GEC7"/>
<reference evidence="14 15" key="1">
    <citation type="submission" date="2015-03" db="EMBL/GenBank/DDBJ databases">
        <title>RNA-seq based gene annotation and comparative genomics of four Zymoseptoria species reveal species-specific pathogenicity related genes and transposable element activity.</title>
        <authorList>
            <person name="Grandaubert J."/>
            <person name="Bhattacharyya A."/>
            <person name="Stukenbrock E.H."/>
        </authorList>
    </citation>
    <scope>NUCLEOTIDE SEQUENCE [LARGE SCALE GENOMIC DNA]</scope>
    <source>
        <strain evidence="14 15">Zb18110</strain>
    </source>
</reference>
<dbReference type="PROSITE" id="PS00180">
    <property type="entry name" value="GLNA_1"/>
    <property type="match status" value="1"/>
</dbReference>
<dbReference type="SUPFAM" id="SSF54368">
    <property type="entry name" value="Glutamine synthetase, N-terminal domain"/>
    <property type="match status" value="1"/>
</dbReference>
<dbReference type="PANTHER" id="PTHR20852">
    <property type="entry name" value="GLUTAMINE SYNTHETASE"/>
    <property type="match status" value="1"/>
</dbReference>
<accession>A0A0F4GEC7</accession>
<evidence type="ECO:0000256" key="6">
    <source>
        <dbReference type="ARBA" id="ARBA00022741"/>
    </source>
</evidence>
<dbReference type="PROSITE" id="PS51987">
    <property type="entry name" value="GS_CATALYTIC"/>
    <property type="match status" value="1"/>
</dbReference>
<dbReference type="Pfam" id="PF03951">
    <property type="entry name" value="Gln-synt_N"/>
    <property type="match status" value="1"/>
</dbReference>
<evidence type="ECO:0000256" key="5">
    <source>
        <dbReference type="ARBA" id="ARBA00022598"/>
    </source>
</evidence>
<comment type="subunit">
    <text evidence="2">Homooctamer.</text>
</comment>
<dbReference type="Gene3D" id="3.10.20.70">
    <property type="entry name" value="Glutamine synthetase, N-terminal domain"/>
    <property type="match status" value="1"/>
</dbReference>
<feature type="domain" description="GS catalytic" evidence="13">
    <location>
        <begin position="111"/>
        <end position="383"/>
    </location>
</feature>
<dbReference type="InterPro" id="IPR036651">
    <property type="entry name" value="Gln_synt_N_sf"/>
</dbReference>
<dbReference type="GO" id="GO:0005524">
    <property type="term" value="F:ATP binding"/>
    <property type="evidence" value="ECO:0007669"/>
    <property type="project" value="UniProtKB-KW"/>
</dbReference>
<dbReference type="GO" id="GO:0006542">
    <property type="term" value="P:glutamine biosynthetic process"/>
    <property type="evidence" value="ECO:0007669"/>
    <property type="project" value="InterPro"/>
</dbReference>
<evidence type="ECO:0000256" key="4">
    <source>
        <dbReference type="ARBA" id="ARBA00021364"/>
    </source>
</evidence>
<evidence type="ECO:0000256" key="11">
    <source>
        <dbReference type="RuleBase" id="RU004356"/>
    </source>
</evidence>
<comment type="catalytic activity">
    <reaction evidence="8 11">
        <text>L-glutamate + NH4(+) + ATP = L-glutamine + ADP + phosphate + H(+)</text>
        <dbReference type="Rhea" id="RHEA:16169"/>
        <dbReference type="ChEBI" id="CHEBI:15378"/>
        <dbReference type="ChEBI" id="CHEBI:28938"/>
        <dbReference type="ChEBI" id="CHEBI:29985"/>
        <dbReference type="ChEBI" id="CHEBI:30616"/>
        <dbReference type="ChEBI" id="CHEBI:43474"/>
        <dbReference type="ChEBI" id="CHEBI:58359"/>
        <dbReference type="ChEBI" id="CHEBI:456216"/>
        <dbReference type="EC" id="6.3.1.2"/>
    </reaction>
</comment>
<dbReference type="EC" id="6.3.1.2" evidence="3 11"/>
<evidence type="ECO:0000256" key="8">
    <source>
        <dbReference type="ARBA" id="ARBA00049436"/>
    </source>
</evidence>
<dbReference type="InterPro" id="IPR008147">
    <property type="entry name" value="Gln_synt_N"/>
</dbReference>
<dbReference type="InterPro" id="IPR027302">
    <property type="entry name" value="Gln_synth_N_conserv_site"/>
</dbReference>
<feature type="domain" description="GS beta-grasp" evidence="12">
    <location>
        <begin position="25"/>
        <end position="104"/>
    </location>
</feature>
<dbReference type="InterPro" id="IPR027303">
    <property type="entry name" value="Gln_synth_gly_rich_site"/>
</dbReference>
<dbReference type="STRING" id="1047168.A0A0F4GEC7"/>
<evidence type="ECO:0000256" key="7">
    <source>
        <dbReference type="ARBA" id="ARBA00022840"/>
    </source>
</evidence>
<evidence type="ECO:0000256" key="9">
    <source>
        <dbReference type="PROSITE-ProRule" id="PRU01330"/>
    </source>
</evidence>
<evidence type="ECO:0000256" key="2">
    <source>
        <dbReference type="ARBA" id="ARBA00011823"/>
    </source>
</evidence>
<dbReference type="GO" id="GO:0005737">
    <property type="term" value="C:cytoplasm"/>
    <property type="evidence" value="ECO:0007669"/>
    <property type="project" value="TreeGrafter"/>
</dbReference>
<dbReference type="SMART" id="SM01230">
    <property type="entry name" value="Gln-synt_C"/>
    <property type="match status" value="1"/>
</dbReference>
<evidence type="ECO:0000313" key="15">
    <source>
        <dbReference type="Proteomes" id="UP000033647"/>
    </source>
</evidence>
<keyword evidence="6 11" id="KW-0547">Nucleotide-binding</keyword>
<dbReference type="PROSITE" id="PS51986">
    <property type="entry name" value="GS_BETA_GRASP"/>
    <property type="match status" value="1"/>
</dbReference>
<comment type="similarity">
    <text evidence="1 9 10">Belongs to the glutamine synthetase family.</text>
</comment>
<dbReference type="Pfam" id="PF00120">
    <property type="entry name" value="Gln-synt_C"/>
    <property type="match status" value="1"/>
</dbReference>
<dbReference type="Proteomes" id="UP000033647">
    <property type="component" value="Unassembled WGS sequence"/>
</dbReference>
<keyword evidence="15" id="KW-1185">Reference proteome</keyword>
<dbReference type="EMBL" id="LAFY01001042">
    <property type="protein sequence ID" value="KJX95781.1"/>
    <property type="molecule type" value="Genomic_DNA"/>
</dbReference>
<dbReference type="PANTHER" id="PTHR20852:SF57">
    <property type="entry name" value="GLUTAMINE SYNTHETASE 2 CYTOPLASMIC"/>
    <property type="match status" value="1"/>
</dbReference>
<comment type="caution">
    <text evidence="14">The sequence shown here is derived from an EMBL/GenBank/DDBJ whole genome shotgun (WGS) entry which is preliminary data.</text>
</comment>
<evidence type="ECO:0000256" key="10">
    <source>
        <dbReference type="RuleBase" id="RU000384"/>
    </source>
</evidence>
<dbReference type="GO" id="GO:0004356">
    <property type="term" value="F:glutamine synthetase activity"/>
    <property type="evidence" value="ECO:0007669"/>
    <property type="project" value="UniProtKB-EC"/>
</dbReference>
<dbReference type="InterPro" id="IPR050292">
    <property type="entry name" value="Glutamine_Synthetase"/>
</dbReference>
<dbReference type="FunFam" id="3.10.20.70:FF:000004">
    <property type="entry name" value="Glutamine synthetase"/>
    <property type="match status" value="1"/>
</dbReference>
<evidence type="ECO:0000259" key="12">
    <source>
        <dbReference type="PROSITE" id="PS51986"/>
    </source>
</evidence>
<dbReference type="FunFam" id="3.30.590.10:FF:000004">
    <property type="entry name" value="Glutamine synthetase"/>
    <property type="match status" value="1"/>
</dbReference>
<dbReference type="InterPro" id="IPR008146">
    <property type="entry name" value="Gln_synth_cat_dom"/>
</dbReference>
<keyword evidence="7 11" id="KW-0067">ATP-binding</keyword>
<dbReference type="SUPFAM" id="SSF55931">
    <property type="entry name" value="Glutamine synthetase/guanido kinase"/>
    <property type="match status" value="1"/>
</dbReference>
<proteinExistence type="inferred from homology"/>
<gene>
    <name evidence="14" type="ORF">TI39_contig1051g00015</name>
</gene>
<evidence type="ECO:0000256" key="1">
    <source>
        <dbReference type="ARBA" id="ARBA00009897"/>
    </source>
</evidence>
<name>A0A0F4GEC7_9PEZI</name>
<keyword evidence="5 11" id="KW-0436">Ligase</keyword>
<organism evidence="14 15">
    <name type="scientific">Zymoseptoria brevis</name>
    <dbReference type="NCBI Taxonomy" id="1047168"/>
    <lineage>
        <taxon>Eukaryota</taxon>
        <taxon>Fungi</taxon>
        <taxon>Dikarya</taxon>
        <taxon>Ascomycota</taxon>
        <taxon>Pezizomycotina</taxon>
        <taxon>Dothideomycetes</taxon>
        <taxon>Dothideomycetidae</taxon>
        <taxon>Mycosphaerellales</taxon>
        <taxon>Mycosphaerellaceae</taxon>
        <taxon>Zymoseptoria</taxon>
    </lineage>
</organism>
<dbReference type="Gene3D" id="3.30.590.10">
    <property type="entry name" value="Glutamine synthetase/guanido kinase, catalytic domain"/>
    <property type="match status" value="1"/>
</dbReference>
<protein>
    <recommendedName>
        <fullName evidence="4 11">Glutamine synthetase</fullName>
        <ecNumber evidence="3 11">6.3.1.2</ecNumber>
    </recommendedName>
</protein>
<dbReference type="InterPro" id="IPR014746">
    <property type="entry name" value="Gln_synth/guanido_kin_cat_dom"/>
</dbReference>
<evidence type="ECO:0000259" key="13">
    <source>
        <dbReference type="PROSITE" id="PS51987"/>
    </source>
</evidence>
<dbReference type="OrthoDB" id="1936100at2759"/>
<evidence type="ECO:0000256" key="3">
    <source>
        <dbReference type="ARBA" id="ARBA00012937"/>
    </source>
</evidence>
<dbReference type="PROSITE" id="PS00181">
    <property type="entry name" value="GLNA_ATP"/>
    <property type="match status" value="1"/>
</dbReference>
<sequence length="383" mass="42594">MAEPTIISNTATLEKYNKLPQKGNVIAEYVWIDASSGVRSKCKTLPKKPDSIKDLPEWNFDGSSTAQAPGDNSDVYLRPVAMYPDPFRLGDNILVMCETYMSDGKPNAYNYRHDAALVMEKHAGEEFWFGLEQEYTMLDFNGWPYGWPKNGFPAPQGPYYCGVGTGKVFCRDIVEAHYKACLYAEINISGTNAEVMPAQWEYQVGPCSGIELGDQLWMSRFLLHRVAEEFGVKITFAPKPIPGDWNGAGLHTNVSTKAMREDGGMKAIEKAMEALATRHKEHMAVYGEGNEARMTGGHETASYDKFSWGIANRGTSVRVNRAVAEEGKGYFEDRRPASNGDPYQITGMIVETLCGKVEGADVYKTVMQSEQKELEMVVPISKP</sequence>
<evidence type="ECO:0000313" key="14">
    <source>
        <dbReference type="EMBL" id="KJX95781.1"/>
    </source>
</evidence>